<evidence type="ECO:0000256" key="1">
    <source>
        <dbReference type="ARBA" id="ARBA00004141"/>
    </source>
</evidence>
<feature type="transmembrane region" description="Helical" evidence="5">
    <location>
        <begin position="25"/>
        <end position="49"/>
    </location>
</feature>
<comment type="caution">
    <text evidence="6">The sequence shown here is derived from an EMBL/GenBank/DDBJ whole genome shotgun (WGS) entry which is preliminary data.</text>
</comment>
<keyword evidence="7" id="KW-1185">Reference proteome</keyword>
<comment type="subcellular location">
    <subcellularLocation>
        <location evidence="1">Membrane</location>
        <topology evidence="1">Multi-pass membrane protein</topology>
    </subcellularLocation>
</comment>
<dbReference type="RefSeq" id="WP_183818595.1">
    <property type="nucleotide sequence ID" value="NZ_JACHOB010000005.1"/>
</dbReference>
<evidence type="ECO:0000256" key="3">
    <source>
        <dbReference type="ARBA" id="ARBA00022989"/>
    </source>
</evidence>
<keyword evidence="3 5" id="KW-1133">Transmembrane helix</keyword>
<reference evidence="6 7" key="1">
    <citation type="submission" date="2020-08" db="EMBL/GenBank/DDBJ databases">
        <title>Genomic Encyclopedia of Type Strains, Phase IV (KMG-IV): sequencing the most valuable type-strain genomes for metagenomic binning, comparative biology and taxonomic classification.</title>
        <authorList>
            <person name="Goeker M."/>
        </authorList>
    </citation>
    <scope>NUCLEOTIDE SEQUENCE [LARGE SCALE GENOMIC DNA]</scope>
    <source>
        <strain evidence="6 7">DSM 102850</strain>
    </source>
</reference>
<dbReference type="Proteomes" id="UP000563524">
    <property type="component" value="Unassembled WGS sequence"/>
</dbReference>
<gene>
    <name evidence="6" type="ORF">GGQ59_002250</name>
</gene>
<evidence type="ECO:0000313" key="6">
    <source>
        <dbReference type="EMBL" id="MBB4659709.1"/>
    </source>
</evidence>
<dbReference type="InterPro" id="IPR019109">
    <property type="entry name" value="MamF_MmsF"/>
</dbReference>
<dbReference type="AlphaFoldDB" id="A0A840I4B9"/>
<keyword evidence="4 5" id="KW-0472">Membrane</keyword>
<dbReference type="Pfam" id="PF09685">
    <property type="entry name" value="MamF_MmsF"/>
    <property type="match status" value="1"/>
</dbReference>
<protein>
    <submittedName>
        <fullName evidence="6">Putative membrane protein</fullName>
    </submittedName>
</protein>
<evidence type="ECO:0000256" key="5">
    <source>
        <dbReference type="SAM" id="Phobius"/>
    </source>
</evidence>
<organism evidence="6 7">
    <name type="scientific">Parvularcula dongshanensis</name>
    <dbReference type="NCBI Taxonomy" id="1173995"/>
    <lineage>
        <taxon>Bacteria</taxon>
        <taxon>Pseudomonadati</taxon>
        <taxon>Pseudomonadota</taxon>
        <taxon>Alphaproteobacteria</taxon>
        <taxon>Parvularculales</taxon>
        <taxon>Parvularculaceae</taxon>
        <taxon>Parvularcula</taxon>
    </lineage>
</organism>
<evidence type="ECO:0000313" key="7">
    <source>
        <dbReference type="Proteomes" id="UP000563524"/>
    </source>
</evidence>
<evidence type="ECO:0000256" key="2">
    <source>
        <dbReference type="ARBA" id="ARBA00022692"/>
    </source>
</evidence>
<sequence>MTDPTLSADRELAERREDERGKVTAIWVLYLVALFTGLTLVIGAVLAYVFRGNAPDWLRDHYDKQIAIFWWGVFWVVVGTLTIPVFGIGVVILGLSWLWVLIRSVQGLTRVNEGRAFRK</sequence>
<evidence type="ECO:0000256" key="4">
    <source>
        <dbReference type="ARBA" id="ARBA00023136"/>
    </source>
</evidence>
<keyword evidence="2 5" id="KW-0812">Transmembrane</keyword>
<name>A0A840I4B9_9PROT</name>
<proteinExistence type="predicted"/>
<feature type="transmembrane region" description="Helical" evidence="5">
    <location>
        <begin position="69"/>
        <end position="102"/>
    </location>
</feature>
<dbReference type="EMBL" id="JACHOB010000005">
    <property type="protein sequence ID" value="MBB4659709.1"/>
    <property type="molecule type" value="Genomic_DNA"/>
</dbReference>
<accession>A0A840I4B9</accession>